<dbReference type="Proteomes" id="UP001155240">
    <property type="component" value="Unassembled WGS sequence"/>
</dbReference>
<dbReference type="AlphaFoldDB" id="A0A9X2DZP8"/>
<reference evidence="2" key="1">
    <citation type="submission" date="2022-06" db="EMBL/GenBank/DDBJ databases">
        <title>Whole genome shotgun sequencing (WGS) of Rathayibacter sp. ZW T2_19, isolated from stored onions (Allium cepa).</title>
        <authorList>
            <person name="Stoll D.A."/>
            <person name="Huch M."/>
        </authorList>
    </citation>
    <scope>NUCLEOTIDE SEQUENCE</scope>
    <source>
        <strain evidence="2">ZW T2_19</strain>
    </source>
</reference>
<accession>A0A9X2DZP8</accession>
<protein>
    <recommendedName>
        <fullName evidence="4">Lipoprotein with Yx(FWY)xxD motif</fullName>
    </recommendedName>
</protein>
<dbReference type="RefSeq" id="WP_251946345.1">
    <property type="nucleotide sequence ID" value="NZ_JAMRYM010000058.1"/>
</dbReference>
<keyword evidence="3" id="KW-1185">Reference proteome</keyword>
<name>A0A9X2DZP8_9MICO</name>
<organism evidence="2 3">
    <name type="scientific">Rathayibacter rubneri</name>
    <dbReference type="NCBI Taxonomy" id="2950106"/>
    <lineage>
        <taxon>Bacteria</taxon>
        <taxon>Bacillati</taxon>
        <taxon>Actinomycetota</taxon>
        <taxon>Actinomycetes</taxon>
        <taxon>Micrococcales</taxon>
        <taxon>Microbacteriaceae</taxon>
        <taxon>Rathayibacter</taxon>
    </lineage>
</organism>
<evidence type="ECO:0000313" key="2">
    <source>
        <dbReference type="EMBL" id="MCM6763311.1"/>
    </source>
</evidence>
<proteinExistence type="predicted"/>
<dbReference type="PANTHER" id="PTHR39335:SF1">
    <property type="entry name" value="BLL4220 PROTEIN"/>
    <property type="match status" value="1"/>
</dbReference>
<dbReference type="InterPro" id="IPR005297">
    <property type="entry name" value="Lipoprotein_repeat"/>
</dbReference>
<evidence type="ECO:0000313" key="3">
    <source>
        <dbReference type="Proteomes" id="UP001155240"/>
    </source>
</evidence>
<dbReference type="PANTHER" id="PTHR39335">
    <property type="entry name" value="BLL4220 PROTEIN"/>
    <property type="match status" value="1"/>
</dbReference>
<comment type="caution">
    <text evidence="2">The sequence shown here is derived from an EMBL/GenBank/DDBJ whole genome shotgun (WGS) entry which is preliminary data.</text>
</comment>
<dbReference type="PROSITE" id="PS51257">
    <property type="entry name" value="PROKAR_LIPOPROTEIN"/>
    <property type="match status" value="1"/>
</dbReference>
<keyword evidence="1" id="KW-0732">Signal</keyword>
<feature type="chain" id="PRO_5040898185" description="Lipoprotein with Yx(FWY)xxD motif" evidence="1">
    <location>
        <begin position="26"/>
        <end position="181"/>
    </location>
</feature>
<sequence>MLKRIATTVTTAAFAAVLLAGCSTAAGSAALSEAPADSPSATAMASATATASAETAALTTASSPLGEIITDEAGYTVYTFTKDTQNSGSSSCYDECATTWPAVSASSTTAADGITGEVGSITRTDGTTQLTVDGWPVYRFAKDTAPGQVNGQGVKDAWYVLLPDGTMNKEAAAMSTATPAS</sequence>
<dbReference type="Pfam" id="PF03640">
    <property type="entry name" value="Lipoprotein_15"/>
    <property type="match status" value="2"/>
</dbReference>
<dbReference type="GO" id="GO:0043448">
    <property type="term" value="P:alkane catabolic process"/>
    <property type="evidence" value="ECO:0007669"/>
    <property type="project" value="TreeGrafter"/>
</dbReference>
<evidence type="ECO:0008006" key="4">
    <source>
        <dbReference type="Google" id="ProtNLM"/>
    </source>
</evidence>
<feature type="signal peptide" evidence="1">
    <location>
        <begin position="1"/>
        <end position="25"/>
    </location>
</feature>
<dbReference type="EMBL" id="JAMRYM010000058">
    <property type="protein sequence ID" value="MCM6763311.1"/>
    <property type="molecule type" value="Genomic_DNA"/>
</dbReference>
<gene>
    <name evidence="2" type="ORF">NB037_12865</name>
</gene>
<evidence type="ECO:0000256" key="1">
    <source>
        <dbReference type="SAM" id="SignalP"/>
    </source>
</evidence>